<dbReference type="FunFam" id="3.30.160.60:FF:000028">
    <property type="entry name" value="zinc finger protein 90 homolog"/>
    <property type="match status" value="1"/>
</dbReference>
<dbReference type="PANTHER" id="PTHR24384:SF218">
    <property type="entry name" value="ZINC FINGER PROTEIN 502"/>
    <property type="match status" value="1"/>
</dbReference>
<keyword evidence="9" id="KW-0238">DNA-binding</keyword>
<feature type="domain" description="SCAN box" evidence="15">
    <location>
        <begin position="165"/>
        <end position="242"/>
    </location>
</feature>
<feature type="region of interest" description="Disordered" evidence="13">
    <location>
        <begin position="259"/>
        <end position="317"/>
    </location>
</feature>
<evidence type="ECO:0000256" key="11">
    <source>
        <dbReference type="ARBA" id="ARBA00023242"/>
    </source>
</evidence>
<dbReference type="AlphaFoldDB" id="A0A6I9YGZ5"/>
<feature type="domain" description="C2H2-type" evidence="14">
    <location>
        <begin position="699"/>
        <end position="726"/>
    </location>
</feature>
<evidence type="ECO:0000256" key="8">
    <source>
        <dbReference type="ARBA" id="ARBA00023015"/>
    </source>
</evidence>
<dbReference type="InterPro" id="IPR050752">
    <property type="entry name" value="C2H2-ZF_domain"/>
</dbReference>
<feature type="compositionally biased region" description="Polar residues" evidence="13">
    <location>
        <begin position="341"/>
        <end position="351"/>
    </location>
</feature>
<evidence type="ECO:0000256" key="13">
    <source>
        <dbReference type="SAM" id="MobiDB-lite"/>
    </source>
</evidence>
<comment type="function">
    <text evidence="1">May be involved in transcriptional regulation.</text>
</comment>
<gene>
    <name evidence="17" type="primary">LOC106549999</name>
</gene>
<organism evidence="16 17">
    <name type="scientific">Thamnophis sirtalis</name>
    <dbReference type="NCBI Taxonomy" id="35019"/>
    <lineage>
        <taxon>Eukaryota</taxon>
        <taxon>Metazoa</taxon>
        <taxon>Chordata</taxon>
        <taxon>Craniata</taxon>
        <taxon>Vertebrata</taxon>
        <taxon>Euteleostomi</taxon>
        <taxon>Lepidosauria</taxon>
        <taxon>Squamata</taxon>
        <taxon>Bifurcata</taxon>
        <taxon>Unidentata</taxon>
        <taxon>Episquamata</taxon>
        <taxon>Toxicofera</taxon>
        <taxon>Serpentes</taxon>
        <taxon>Colubroidea</taxon>
        <taxon>Colubridae</taxon>
        <taxon>Natricinae</taxon>
        <taxon>Thamnophis</taxon>
    </lineage>
</organism>
<feature type="domain" description="C2H2-type" evidence="14">
    <location>
        <begin position="755"/>
        <end position="782"/>
    </location>
</feature>
<dbReference type="FunFam" id="3.30.160.60:FF:000053">
    <property type="entry name" value="zinc finger protein 182 isoform X1"/>
    <property type="match status" value="1"/>
</dbReference>
<evidence type="ECO:0000256" key="10">
    <source>
        <dbReference type="ARBA" id="ARBA00023163"/>
    </source>
</evidence>
<dbReference type="InterPro" id="IPR036236">
    <property type="entry name" value="Znf_C2H2_sf"/>
</dbReference>
<evidence type="ECO:0000259" key="15">
    <source>
        <dbReference type="PROSITE" id="PS50804"/>
    </source>
</evidence>
<evidence type="ECO:0000256" key="1">
    <source>
        <dbReference type="ARBA" id="ARBA00003767"/>
    </source>
</evidence>
<dbReference type="Pfam" id="PF02023">
    <property type="entry name" value="SCAN"/>
    <property type="match status" value="1"/>
</dbReference>
<evidence type="ECO:0000256" key="5">
    <source>
        <dbReference type="ARBA" id="ARBA00022737"/>
    </source>
</evidence>
<dbReference type="InterPro" id="IPR013087">
    <property type="entry name" value="Znf_C2H2_type"/>
</dbReference>
<dbReference type="GO" id="GO:0000978">
    <property type="term" value="F:RNA polymerase II cis-regulatory region sequence-specific DNA binding"/>
    <property type="evidence" value="ECO:0007669"/>
    <property type="project" value="TreeGrafter"/>
</dbReference>
<feature type="domain" description="C2H2-type" evidence="14">
    <location>
        <begin position="676"/>
        <end position="698"/>
    </location>
</feature>
<dbReference type="PROSITE" id="PS00028">
    <property type="entry name" value="ZINC_FINGER_C2H2_1"/>
    <property type="match status" value="12"/>
</dbReference>
<evidence type="ECO:0000256" key="7">
    <source>
        <dbReference type="ARBA" id="ARBA00022833"/>
    </source>
</evidence>
<dbReference type="FunFam" id="3.30.160.60:FF:000051">
    <property type="entry name" value="zinc finger protein 585A"/>
    <property type="match status" value="1"/>
</dbReference>
<feature type="domain" description="C2H2-type" evidence="14">
    <location>
        <begin position="588"/>
        <end position="615"/>
    </location>
</feature>
<keyword evidence="7" id="KW-0862">Zinc</keyword>
<dbReference type="GO" id="GO:0008270">
    <property type="term" value="F:zinc ion binding"/>
    <property type="evidence" value="ECO:0007669"/>
    <property type="project" value="UniProtKB-KW"/>
</dbReference>
<feature type="domain" description="C2H2-type" evidence="14">
    <location>
        <begin position="830"/>
        <end position="857"/>
    </location>
</feature>
<evidence type="ECO:0000256" key="2">
    <source>
        <dbReference type="ARBA" id="ARBA00004123"/>
    </source>
</evidence>
<dbReference type="FunFam" id="3.30.160.60:FF:002343">
    <property type="entry name" value="Zinc finger protein 33A"/>
    <property type="match status" value="1"/>
</dbReference>
<feature type="domain" description="C2H2-type" evidence="14">
    <location>
        <begin position="727"/>
        <end position="754"/>
    </location>
</feature>
<dbReference type="Pfam" id="PF00096">
    <property type="entry name" value="zf-C2H2"/>
    <property type="match status" value="11"/>
</dbReference>
<dbReference type="Gene3D" id="3.30.160.60">
    <property type="entry name" value="Classic Zinc Finger"/>
    <property type="match status" value="12"/>
</dbReference>
<feature type="domain" description="C2H2-type" evidence="14">
    <location>
        <begin position="560"/>
        <end position="587"/>
    </location>
</feature>
<dbReference type="CDD" id="cd07936">
    <property type="entry name" value="SCAN"/>
    <property type="match status" value="1"/>
</dbReference>
<dbReference type="GO" id="GO:0000981">
    <property type="term" value="F:DNA-binding transcription factor activity, RNA polymerase II-specific"/>
    <property type="evidence" value="ECO:0007669"/>
    <property type="project" value="TreeGrafter"/>
</dbReference>
<dbReference type="SUPFAM" id="SSF47353">
    <property type="entry name" value="Retrovirus capsid dimerization domain-like"/>
    <property type="match status" value="1"/>
</dbReference>
<evidence type="ECO:0000256" key="4">
    <source>
        <dbReference type="ARBA" id="ARBA00022723"/>
    </source>
</evidence>
<dbReference type="Gene3D" id="1.10.4020.10">
    <property type="entry name" value="DNA breaking-rejoining enzymes"/>
    <property type="match status" value="1"/>
</dbReference>
<dbReference type="RefSeq" id="XP_013923249.1">
    <property type="nucleotide sequence ID" value="XM_014067774.1"/>
</dbReference>
<dbReference type="InterPro" id="IPR003309">
    <property type="entry name" value="SCAN_dom"/>
</dbReference>
<evidence type="ECO:0000256" key="3">
    <source>
        <dbReference type="ARBA" id="ARBA00006991"/>
    </source>
</evidence>
<keyword evidence="6 12" id="KW-0863">Zinc-finger</keyword>
<keyword evidence="5" id="KW-0677">Repeat</keyword>
<keyword evidence="11" id="KW-0539">Nucleus</keyword>
<dbReference type="FunFam" id="3.30.160.60:FF:000478">
    <property type="entry name" value="Zinc finger protein 133"/>
    <property type="match status" value="1"/>
</dbReference>
<feature type="domain" description="C2H2-type" evidence="14">
    <location>
        <begin position="479"/>
        <end position="506"/>
    </location>
</feature>
<dbReference type="FunFam" id="1.10.4020.10:FF:000001">
    <property type="entry name" value="zinc finger protein 263 isoform X1"/>
    <property type="match status" value="1"/>
</dbReference>
<dbReference type="FunFam" id="3.30.160.60:FF:001009">
    <property type="entry name" value="Zinc finger protein 26"/>
    <property type="match status" value="1"/>
</dbReference>
<dbReference type="InterPro" id="IPR038269">
    <property type="entry name" value="SCAN_sf"/>
</dbReference>
<feature type="compositionally biased region" description="Basic and acidic residues" evidence="13">
    <location>
        <begin position="16"/>
        <end position="39"/>
    </location>
</feature>
<evidence type="ECO:0000256" key="12">
    <source>
        <dbReference type="PROSITE-ProRule" id="PRU00042"/>
    </source>
</evidence>
<comment type="subcellular location">
    <subcellularLocation>
        <location evidence="2">Nucleus</location>
    </subcellularLocation>
</comment>
<dbReference type="FunFam" id="3.30.160.60:FF:000514">
    <property type="entry name" value="Uncharacterized protein"/>
    <property type="match status" value="1"/>
</dbReference>
<evidence type="ECO:0000256" key="9">
    <source>
        <dbReference type="ARBA" id="ARBA00023125"/>
    </source>
</evidence>
<sequence length="904" mass="102451">MSTAQEAEVSQSLLHHNMDPEIKMEGRDSIDPKPGEGRTHFLNIGKSKVEPGRNAKAELEENPSKNWDAQLQEFLKTLEEPQGRSEVPQCLEPKLWSGPKLSGMSSQGGMDASKWLKEMCISQMEAHCLGTTQEDWDTLLDVGHGGKEKIGELAEGAIRAEARCRRFRTLGYKEAKGPQDFCQQLQELCREWLKPEKHTKEQILDLVILEQFLSALPLDIQNWLRRNGPETCVHAVSLAEEFLLKRAETQTWEEQVIEISEEEDIEKAPKSSQLPSEPPKDEDFGLVKPKRDGMKNHRGIGWLNEGGEPKLKNSEKRKPLRKFLKAAIKTDLLAFEETDGNGDTATKQNGSDVEKGVGPSVPPQSVGSGLSDPAVQEEEEMNDNGSEESMNQSLKVVRTESPDAEEKPFRCWHCGQIFRNSSHLVSHERTHVGEKLYKCSHCGESERTHTGQRPHKCPHCGCIFGYHGHKRIFVEERPHVCSDCGKSCSQKSDLLKHQRTHTESKKSYKCSACGKTFKNGSSLKAHQRTHTGEKPYTCLYCGKCFVWSSQCRLHERIHTTECSHCGKGFGQKSELVEHEKTHLVEDLLVCFACGKIFELSSELMAHMRTHKRKQFECSACGKTFMNSLQLTAHQKVHTGEKPHKCSHCGKSFSQRQSLIAHERIHTGEQPHMRLVCGKNVRNAPNLKSHERTHMGEKPYRCSHCDKSFRWSSHLLLHKRIHTGEKSYSCSDCGRTFDRRCNLLRHVKNHTGQRSHVCSDCGKSFISSSVLSRHQKVHVGEDVARCLECGKGFRQCMDQAEKVSKCPECIRRPSLGLDLRRAQMRLKEKTFQCSLCRKTFNNSSHLMVHQSVHTRVRPRQCLECGRDIIRRPNLIAPLKNLSGQNAEKCTECENKTVELDLGGKC</sequence>
<feature type="domain" description="C2H2-type" evidence="14">
    <location>
        <begin position="409"/>
        <end position="436"/>
    </location>
</feature>
<feature type="region of interest" description="Disordered" evidence="13">
    <location>
        <begin position="1"/>
        <end position="65"/>
    </location>
</feature>
<evidence type="ECO:0000259" key="14">
    <source>
        <dbReference type="PROSITE" id="PS50157"/>
    </source>
</evidence>
<feature type="region of interest" description="Disordered" evidence="13">
    <location>
        <begin position="338"/>
        <end position="395"/>
    </location>
</feature>
<evidence type="ECO:0000313" key="16">
    <source>
        <dbReference type="Proteomes" id="UP000504617"/>
    </source>
</evidence>
<feature type="domain" description="C2H2-type" evidence="14">
    <location>
        <begin position="536"/>
        <end position="563"/>
    </location>
</feature>
<dbReference type="SMART" id="SM00431">
    <property type="entry name" value="SCAN"/>
    <property type="match status" value="1"/>
</dbReference>
<dbReference type="PROSITE" id="PS50804">
    <property type="entry name" value="SCAN_BOX"/>
    <property type="match status" value="1"/>
</dbReference>
<dbReference type="FunFam" id="3.30.160.60:FF:000688">
    <property type="entry name" value="zinc finger protein 197 isoform X1"/>
    <property type="match status" value="1"/>
</dbReference>
<comment type="similarity">
    <text evidence="3">Belongs to the krueppel C2H2-type zinc-finger protein family.</text>
</comment>
<dbReference type="SMART" id="SM00355">
    <property type="entry name" value="ZnF_C2H2"/>
    <property type="match status" value="13"/>
</dbReference>
<name>A0A6I9YGZ5_9SAUR</name>
<protein>
    <submittedName>
        <fullName evidence="17">Zinc finger and SCAN domain-containing protein 2-like</fullName>
    </submittedName>
</protein>
<evidence type="ECO:0000313" key="17">
    <source>
        <dbReference type="RefSeq" id="XP_013923249.1"/>
    </source>
</evidence>
<dbReference type="PANTHER" id="PTHR24384">
    <property type="entry name" value="FINGER PUTATIVE TRANSCRIPTION FACTOR FAMILY-RELATED"/>
    <property type="match status" value="1"/>
</dbReference>
<dbReference type="KEGG" id="tsr:106549999"/>
<feature type="compositionally biased region" description="Basic and acidic residues" evidence="13">
    <location>
        <begin position="47"/>
        <end position="63"/>
    </location>
</feature>
<dbReference type="Proteomes" id="UP000504617">
    <property type="component" value="Unplaced"/>
</dbReference>
<keyword evidence="8" id="KW-0805">Transcription regulation</keyword>
<dbReference type="FunFam" id="3.30.160.60:FF:000358">
    <property type="entry name" value="zinc finger protein 24"/>
    <property type="match status" value="1"/>
</dbReference>
<dbReference type="SUPFAM" id="SSF57667">
    <property type="entry name" value="beta-beta-alpha zinc fingers"/>
    <property type="match status" value="8"/>
</dbReference>
<accession>A0A6I9YGZ5</accession>
<feature type="domain" description="C2H2-type" evidence="14">
    <location>
        <begin position="615"/>
        <end position="642"/>
    </location>
</feature>
<feature type="compositionally biased region" description="Basic and acidic residues" evidence="13">
    <location>
        <begin position="278"/>
        <end position="295"/>
    </location>
</feature>
<keyword evidence="4" id="KW-0479">Metal-binding</keyword>
<evidence type="ECO:0000256" key="6">
    <source>
        <dbReference type="ARBA" id="ARBA00022771"/>
    </source>
</evidence>
<feature type="domain" description="C2H2-type" evidence="14">
    <location>
        <begin position="643"/>
        <end position="670"/>
    </location>
</feature>
<dbReference type="GeneID" id="106549999"/>
<reference evidence="17" key="1">
    <citation type="submission" date="2025-08" db="UniProtKB">
        <authorList>
            <consortium name="RefSeq"/>
        </authorList>
    </citation>
    <scope>IDENTIFICATION</scope>
</reference>
<feature type="compositionally biased region" description="Acidic residues" evidence="13">
    <location>
        <begin position="375"/>
        <end position="386"/>
    </location>
</feature>
<dbReference type="GO" id="GO:0005634">
    <property type="term" value="C:nucleus"/>
    <property type="evidence" value="ECO:0007669"/>
    <property type="project" value="UniProtKB-SubCell"/>
</dbReference>
<feature type="compositionally biased region" description="Polar residues" evidence="13">
    <location>
        <begin position="1"/>
        <end position="14"/>
    </location>
</feature>
<dbReference type="PROSITE" id="PS50157">
    <property type="entry name" value="ZINC_FINGER_C2H2_2"/>
    <property type="match status" value="13"/>
</dbReference>
<keyword evidence="10" id="KW-0804">Transcription</keyword>
<feature type="compositionally biased region" description="Basic and acidic residues" evidence="13">
    <location>
        <begin position="307"/>
        <end position="317"/>
    </location>
</feature>
<feature type="domain" description="C2H2-type" evidence="14">
    <location>
        <begin position="508"/>
        <end position="535"/>
    </location>
</feature>
<dbReference type="FunFam" id="3.30.160.60:FF:000870">
    <property type="entry name" value="zinc finger protein 197 isoform X1"/>
    <property type="match status" value="1"/>
</dbReference>
<proteinExistence type="inferred from homology"/>
<keyword evidence="16" id="KW-1185">Reference proteome</keyword>
<dbReference type="OrthoDB" id="8117402at2759"/>